<comment type="similarity">
    <text evidence="2 5">Belongs to the acyl-CoA dehydrogenase family.</text>
</comment>
<dbReference type="RefSeq" id="WP_025977348.1">
    <property type="nucleotide sequence ID" value="NZ_CP015614.1"/>
</dbReference>
<dbReference type="InterPro" id="IPR025878">
    <property type="entry name" value="Acyl-CoA_dh-like_C_dom"/>
</dbReference>
<comment type="cofactor">
    <cofactor evidence="1 5">
        <name>FAD</name>
        <dbReference type="ChEBI" id="CHEBI:57692"/>
    </cofactor>
</comment>
<evidence type="ECO:0000313" key="10">
    <source>
        <dbReference type="EMBL" id="ANF53988.1"/>
    </source>
</evidence>
<sequence>MTHPLIVRRDLDFMLNDWLKMETLFQAPAFADHSRESIDAVLDLSEALAVDLFLPHYKAADAAEPRLEDGRVITLPAIKTALKQYAELGLFSAGFSEQLGGLGLPYLACSASFAFFGAANIATAAYAMLTTANARLIAEFGTPAQVEAFALPQIAGRWFGTMCLSEPQAGSNLADVRTRAVADGEDELGARYRLSGNKMWISGGDQDISENIVHLVLAKIPLDDGALPDGTRGLSLFIVPKILPDGRRNDISVAGLNHKMGYRGTANCLLNFGEGEGAIGWRIGEPGRGLQQMFLMMNEARIGVGLGAAALGYRGYRHALAYAQERLQGQRPGHAGSVAIIEHPDVRHMLLTQKAYAEGALALCLYCAKLVDQHDDPDAAALLGLLTPVAKTWPSEYGLAANDIAIQIHGGYGYTRDFDVEQLYRDNRLNPIHEGTTGIQGLDLLGRKILRADGAGLAVLERRLGETCDQAAQNADLAAAADALRAAWQDILRALWAIQNLPEATRMDNATAFLRAFGHVVMAWLWLDQARAASPAPADAFHAGKVTACRYFFEFELPKVGPWLAAAISASDLTGAMSNDSF</sequence>
<dbReference type="InterPro" id="IPR036250">
    <property type="entry name" value="AcylCo_DH-like_C"/>
</dbReference>
<dbReference type="InterPro" id="IPR009075">
    <property type="entry name" value="AcylCo_DH/oxidase_C"/>
</dbReference>
<dbReference type="SUPFAM" id="SSF56645">
    <property type="entry name" value="Acyl-CoA dehydrogenase NM domain-like"/>
    <property type="match status" value="1"/>
</dbReference>
<dbReference type="Gene3D" id="1.20.140.10">
    <property type="entry name" value="Butyryl-CoA Dehydrogenase, subunit A, domain 3"/>
    <property type="match status" value="1"/>
</dbReference>
<dbReference type="InterPro" id="IPR006091">
    <property type="entry name" value="Acyl-CoA_Oxase/DH_mid-dom"/>
</dbReference>
<dbReference type="GO" id="GO:0050660">
    <property type="term" value="F:flavin adenine dinucleotide binding"/>
    <property type="evidence" value="ECO:0007669"/>
    <property type="project" value="InterPro"/>
</dbReference>
<evidence type="ECO:0000313" key="11">
    <source>
        <dbReference type="Proteomes" id="UP000077603"/>
    </source>
</evidence>
<keyword evidence="3 5" id="KW-0285">Flavoprotein</keyword>
<dbReference type="GO" id="GO:0016627">
    <property type="term" value="F:oxidoreductase activity, acting on the CH-CH group of donors"/>
    <property type="evidence" value="ECO:0007669"/>
    <property type="project" value="InterPro"/>
</dbReference>
<dbReference type="OrthoDB" id="9807883at2"/>
<dbReference type="SUPFAM" id="SSF47203">
    <property type="entry name" value="Acyl-CoA dehydrogenase C-terminal domain-like"/>
    <property type="match status" value="1"/>
</dbReference>
<feature type="domain" description="Acyl-CoA dehydrogenase/oxidase N-terminal" evidence="8">
    <location>
        <begin position="79"/>
        <end position="153"/>
    </location>
</feature>
<evidence type="ECO:0000256" key="4">
    <source>
        <dbReference type="ARBA" id="ARBA00022827"/>
    </source>
</evidence>
<evidence type="ECO:0000256" key="5">
    <source>
        <dbReference type="RuleBase" id="RU362125"/>
    </source>
</evidence>
<dbReference type="InterPro" id="IPR052166">
    <property type="entry name" value="Diverse_Acyl-CoA_DH"/>
</dbReference>
<evidence type="ECO:0000256" key="1">
    <source>
        <dbReference type="ARBA" id="ARBA00001974"/>
    </source>
</evidence>
<evidence type="ECO:0000256" key="3">
    <source>
        <dbReference type="ARBA" id="ARBA00022630"/>
    </source>
</evidence>
<feature type="domain" description="Acyl-CoA dehydrogenase/oxidase C-terminal" evidence="6">
    <location>
        <begin position="287"/>
        <end position="442"/>
    </location>
</feature>
<reference evidence="10 11" key="1">
    <citation type="journal article" date="2014" name="Genome Announc.">
        <title>Genome Sequence of a Promising Hydrogen-Producing Facultative Anaerobic Bacterium, Brevundimonas naejangsanensis Strain B1.</title>
        <authorList>
            <person name="Su H."/>
            <person name="Zhang T."/>
            <person name="Bao M."/>
            <person name="Jiang Y."/>
            <person name="Wang Y."/>
            <person name="Tan T."/>
        </authorList>
    </citation>
    <scope>NUCLEOTIDE SEQUENCE [LARGE SCALE GENOMIC DNA]</scope>
    <source>
        <strain evidence="10 11">B1</strain>
    </source>
</reference>
<feature type="domain" description="Acyl-CoA oxidase/dehydrogenase middle" evidence="7">
    <location>
        <begin position="162"/>
        <end position="272"/>
    </location>
</feature>
<evidence type="ECO:0000259" key="6">
    <source>
        <dbReference type="Pfam" id="PF00441"/>
    </source>
</evidence>
<dbReference type="Gene3D" id="1.10.540.10">
    <property type="entry name" value="Acyl-CoA dehydrogenase/oxidase, N-terminal domain"/>
    <property type="match status" value="1"/>
</dbReference>
<gene>
    <name evidence="10" type="ORF">DA69_04025</name>
</gene>
<dbReference type="eggNOG" id="COG1960">
    <property type="taxonomic scope" value="Bacteria"/>
</dbReference>
<protein>
    <submittedName>
        <fullName evidence="10">Acyl-CoA dehydrogenase</fullName>
    </submittedName>
</protein>
<dbReference type="AlphaFoldDB" id="A0A172Y463"/>
<dbReference type="KEGG" id="bne:DA69_04025"/>
<dbReference type="PANTHER" id="PTHR42803">
    <property type="entry name" value="ACYL-COA DEHYDROGENASE"/>
    <property type="match status" value="1"/>
</dbReference>
<dbReference type="InterPro" id="IPR009100">
    <property type="entry name" value="AcylCoA_DH/oxidase_NM_dom_sf"/>
</dbReference>
<dbReference type="Pfam" id="PF12806">
    <property type="entry name" value="Acyl-CoA_dh_C"/>
    <property type="match status" value="1"/>
</dbReference>
<dbReference type="Proteomes" id="UP000077603">
    <property type="component" value="Chromosome"/>
</dbReference>
<dbReference type="Gene3D" id="2.40.110.10">
    <property type="entry name" value="Butyryl-CoA Dehydrogenase, subunit A, domain 2"/>
    <property type="match status" value="1"/>
</dbReference>
<keyword evidence="4 5" id="KW-0274">FAD</keyword>
<keyword evidence="5" id="KW-0560">Oxidoreductase</keyword>
<dbReference type="STRING" id="588932.DA69_04025"/>
<dbReference type="InterPro" id="IPR046373">
    <property type="entry name" value="Acyl-CoA_Oxase/DH_mid-dom_sf"/>
</dbReference>
<dbReference type="InterPro" id="IPR037069">
    <property type="entry name" value="AcylCoA_DH/ox_N_sf"/>
</dbReference>
<evidence type="ECO:0000256" key="2">
    <source>
        <dbReference type="ARBA" id="ARBA00009347"/>
    </source>
</evidence>
<dbReference type="Pfam" id="PF02770">
    <property type="entry name" value="Acyl-CoA_dh_M"/>
    <property type="match status" value="1"/>
</dbReference>
<dbReference type="EMBL" id="CP015614">
    <property type="protein sequence ID" value="ANF53988.1"/>
    <property type="molecule type" value="Genomic_DNA"/>
</dbReference>
<dbReference type="InterPro" id="IPR013786">
    <property type="entry name" value="AcylCoA_DH/ox_N"/>
</dbReference>
<dbReference type="PANTHER" id="PTHR42803:SF3">
    <property type="entry name" value="ACYL-COA DEHYDROGENASE-RELATED"/>
    <property type="match status" value="1"/>
</dbReference>
<accession>A0A172Y463</accession>
<evidence type="ECO:0000259" key="9">
    <source>
        <dbReference type="Pfam" id="PF12806"/>
    </source>
</evidence>
<name>A0A172Y463_9CAUL</name>
<evidence type="ECO:0000259" key="7">
    <source>
        <dbReference type="Pfam" id="PF02770"/>
    </source>
</evidence>
<feature type="domain" description="Acetyl-CoA dehydrogenase-like C-terminal" evidence="9">
    <location>
        <begin position="465"/>
        <end position="574"/>
    </location>
</feature>
<dbReference type="Pfam" id="PF00441">
    <property type="entry name" value="Acyl-CoA_dh_1"/>
    <property type="match status" value="1"/>
</dbReference>
<organism evidence="10 11">
    <name type="scientific">Brevundimonas naejangsanensis</name>
    <dbReference type="NCBI Taxonomy" id="588932"/>
    <lineage>
        <taxon>Bacteria</taxon>
        <taxon>Pseudomonadati</taxon>
        <taxon>Pseudomonadota</taxon>
        <taxon>Alphaproteobacteria</taxon>
        <taxon>Caulobacterales</taxon>
        <taxon>Caulobacteraceae</taxon>
        <taxon>Brevundimonas</taxon>
    </lineage>
</organism>
<evidence type="ECO:0000259" key="8">
    <source>
        <dbReference type="Pfam" id="PF02771"/>
    </source>
</evidence>
<keyword evidence="11" id="KW-1185">Reference proteome</keyword>
<proteinExistence type="inferred from homology"/>
<dbReference type="Pfam" id="PF02771">
    <property type="entry name" value="Acyl-CoA_dh_N"/>
    <property type="match status" value="1"/>
</dbReference>